<dbReference type="RefSeq" id="WP_167221267.1">
    <property type="nucleotide sequence ID" value="NZ_JAAQPH010000002.1"/>
</dbReference>
<reference evidence="1" key="1">
    <citation type="submission" date="2020-03" db="EMBL/GenBank/DDBJ databases">
        <title>Genome of Pelagibius litoralis DSM 21314T.</title>
        <authorList>
            <person name="Wang G."/>
        </authorList>
    </citation>
    <scope>NUCLEOTIDE SEQUENCE</scope>
    <source>
        <strain evidence="1">DSM 21314</strain>
    </source>
</reference>
<proteinExistence type="predicted"/>
<dbReference type="AlphaFoldDB" id="A0A967CAB9"/>
<gene>
    <name evidence="1" type="ORF">HBA54_03120</name>
</gene>
<sequence>MTAIKNMDDALLSLTNISDMLADFINSGAHPETHGMLAIVDNTIDAVYDHLYEAQRQAKPKKVRVPGGVYIEEPAASREPCPVWECSEALNKPIVRVQQGVGVLGSVLGEYEEEHELCAILGMLQDALNRAYAELSEAQDSILALQPRRQQPTA</sequence>
<comment type="caution">
    <text evidence="1">The sequence shown here is derived from an EMBL/GenBank/DDBJ whole genome shotgun (WGS) entry which is preliminary data.</text>
</comment>
<accession>A0A967CAB9</accession>
<dbReference type="Proteomes" id="UP000761264">
    <property type="component" value="Unassembled WGS sequence"/>
</dbReference>
<keyword evidence="2" id="KW-1185">Reference proteome</keyword>
<organism evidence="1 2">
    <name type="scientific">Pelagibius litoralis</name>
    <dbReference type="NCBI Taxonomy" id="374515"/>
    <lineage>
        <taxon>Bacteria</taxon>
        <taxon>Pseudomonadati</taxon>
        <taxon>Pseudomonadota</taxon>
        <taxon>Alphaproteobacteria</taxon>
        <taxon>Rhodospirillales</taxon>
        <taxon>Rhodovibrionaceae</taxon>
        <taxon>Pelagibius</taxon>
    </lineage>
</organism>
<evidence type="ECO:0000313" key="1">
    <source>
        <dbReference type="EMBL" id="NIA67573.1"/>
    </source>
</evidence>
<name>A0A967CAB9_9PROT</name>
<protein>
    <submittedName>
        <fullName evidence="1">Uncharacterized protein</fullName>
    </submittedName>
</protein>
<evidence type="ECO:0000313" key="2">
    <source>
        <dbReference type="Proteomes" id="UP000761264"/>
    </source>
</evidence>
<dbReference type="EMBL" id="JAAQPH010000002">
    <property type="protein sequence ID" value="NIA67573.1"/>
    <property type="molecule type" value="Genomic_DNA"/>
</dbReference>